<protein>
    <submittedName>
        <fullName evidence="2">Transmembrane domain-containing protein</fullName>
    </submittedName>
</protein>
<dbReference type="Proteomes" id="UP001071777">
    <property type="component" value="Unassembled WGS sequence"/>
</dbReference>
<reference evidence="2" key="1">
    <citation type="submission" date="2022-10" db="EMBL/GenBank/DDBJ databases">
        <title>Adaptive evolution leads to modifications in subtelomeric GC content in a zoonotic Cryptosporidium species.</title>
        <authorList>
            <person name="Li J."/>
            <person name="Feng Y."/>
            <person name="Xiao L."/>
        </authorList>
    </citation>
    <scope>NUCLEOTIDE SEQUENCE</scope>
    <source>
        <strain evidence="2">25894</strain>
    </source>
</reference>
<comment type="caution">
    <text evidence="2">The sequence shown here is derived from an EMBL/GenBank/DDBJ whole genome shotgun (WGS) entry which is preliminary data.</text>
</comment>
<accession>A0ABQ8PAB3</accession>
<evidence type="ECO:0000313" key="3">
    <source>
        <dbReference type="Proteomes" id="UP001071777"/>
    </source>
</evidence>
<feature type="transmembrane region" description="Helical" evidence="1">
    <location>
        <begin position="135"/>
        <end position="153"/>
    </location>
</feature>
<gene>
    <name evidence="2" type="ORF">OJ252_860</name>
</gene>
<sequence length="405" mass="45674">MRHQRRPSYPTKGEREQFKHHLLPYPGKSYRGNQNKGCESYPEFLLCIPVKPASSVLGCELDIFVRLVSVISIGIWLSLLLFEGFYFYTEVIGAQTVVFVVISIILGSLLVIFGIFCGVLGYIGCTISNPRCIHFFFLHLNFQLIINTYALIASVIRGYIVYSCAYILYISLVCFSLYPSWSLYVHVKINGIPPNVYKHYGLLSDILHKTEQKYEKRSNLEDSESMVGNACSSISNSPDLSASIHINSKIFQKKEQTRLTMLKQKSSIKESVINANSNNSEDYSYKLSRTIVKFSDENDEAQGTCTEVQTNRTPCTSASNQSQPSLNNYIIPQPSTPSSASYKLRGEAKILLNWSKPSISVSRNIATSSNTDYSNRNSDTPTPQYSKIQTLNHDYQPKFSRMGVL</sequence>
<proteinExistence type="predicted"/>
<feature type="transmembrane region" description="Helical" evidence="1">
    <location>
        <begin position="159"/>
        <end position="178"/>
    </location>
</feature>
<name>A0ABQ8PAB3_9CRYT</name>
<feature type="transmembrane region" description="Helical" evidence="1">
    <location>
        <begin position="63"/>
        <end position="88"/>
    </location>
</feature>
<feature type="transmembrane region" description="Helical" evidence="1">
    <location>
        <begin position="94"/>
        <end position="123"/>
    </location>
</feature>
<keyword evidence="1" id="KW-1133">Transmembrane helix</keyword>
<keyword evidence="1 2" id="KW-0812">Transmembrane</keyword>
<keyword evidence="1" id="KW-0472">Membrane</keyword>
<organism evidence="2 3">
    <name type="scientific">Cryptosporidium canis</name>
    <dbReference type="NCBI Taxonomy" id="195482"/>
    <lineage>
        <taxon>Eukaryota</taxon>
        <taxon>Sar</taxon>
        <taxon>Alveolata</taxon>
        <taxon>Apicomplexa</taxon>
        <taxon>Conoidasida</taxon>
        <taxon>Coccidia</taxon>
        <taxon>Eucoccidiorida</taxon>
        <taxon>Eimeriorina</taxon>
        <taxon>Cryptosporidiidae</taxon>
        <taxon>Cryptosporidium</taxon>
    </lineage>
</organism>
<evidence type="ECO:0000256" key="1">
    <source>
        <dbReference type="SAM" id="Phobius"/>
    </source>
</evidence>
<evidence type="ECO:0000313" key="2">
    <source>
        <dbReference type="EMBL" id="KAJ1613948.1"/>
    </source>
</evidence>
<dbReference type="EMBL" id="JAPCXB010000029">
    <property type="protein sequence ID" value="KAJ1613948.1"/>
    <property type="molecule type" value="Genomic_DNA"/>
</dbReference>
<keyword evidence="3" id="KW-1185">Reference proteome</keyword>